<dbReference type="Proteomes" id="UP000887580">
    <property type="component" value="Unplaced"/>
</dbReference>
<sequence length="124" mass="14788">IRNTRIKFCSIFQSLIEHREEEPILNELFPTTYSNFQELAEKMAKFDSDLEIQTQAKIILGNFNSKTDSLDYKKRHIQLIAKEDKMWKEFSLLTRRKYLNDDRIPKYLIEDFDGYESLPSSDEA</sequence>
<accession>A0AC35GR99</accession>
<dbReference type="WBParaSite" id="PS1159_v2.g7871.t1">
    <property type="protein sequence ID" value="PS1159_v2.g7871.t1"/>
    <property type="gene ID" value="PS1159_v2.g7871"/>
</dbReference>
<organism evidence="1 2">
    <name type="scientific">Panagrolaimus sp. PS1159</name>
    <dbReference type="NCBI Taxonomy" id="55785"/>
    <lineage>
        <taxon>Eukaryota</taxon>
        <taxon>Metazoa</taxon>
        <taxon>Ecdysozoa</taxon>
        <taxon>Nematoda</taxon>
        <taxon>Chromadorea</taxon>
        <taxon>Rhabditida</taxon>
        <taxon>Tylenchina</taxon>
        <taxon>Panagrolaimomorpha</taxon>
        <taxon>Panagrolaimoidea</taxon>
        <taxon>Panagrolaimidae</taxon>
        <taxon>Panagrolaimus</taxon>
    </lineage>
</organism>
<evidence type="ECO:0000313" key="2">
    <source>
        <dbReference type="WBParaSite" id="PS1159_v2.g7871.t1"/>
    </source>
</evidence>
<evidence type="ECO:0000313" key="1">
    <source>
        <dbReference type="Proteomes" id="UP000887580"/>
    </source>
</evidence>
<name>A0AC35GR99_9BILA</name>
<protein>
    <submittedName>
        <fullName evidence="2">Uncharacterized protein</fullName>
    </submittedName>
</protein>
<proteinExistence type="predicted"/>
<reference evidence="2" key="1">
    <citation type="submission" date="2022-11" db="UniProtKB">
        <authorList>
            <consortium name="WormBaseParasite"/>
        </authorList>
    </citation>
    <scope>IDENTIFICATION</scope>
</reference>